<dbReference type="GO" id="GO:0003677">
    <property type="term" value="F:DNA binding"/>
    <property type="evidence" value="ECO:0007669"/>
    <property type="project" value="TreeGrafter"/>
</dbReference>
<dbReference type="Gene3D" id="1.10.579.10">
    <property type="entry name" value="DNA Cyclobutane Dipyrimidine Photolyase, subunit A, domain 3"/>
    <property type="match status" value="1"/>
</dbReference>
<comment type="caution">
    <text evidence="12">The sequence shown here is derived from an EMBL/GenBank/DDBJ whole genome shotgun (WGS) entry which is preliminary data.</text>
</comment>
<keyword evidence="6 10" id="KW-0157">Chromophore</keyword>
<evidence type="ECO:0000259" key="11">
    <source>
        <dbReference type="PROSITE" id="PS51645"/>
    </source>
</evidence>
<feature type="domain" description="Photolyase/cryptochrome alpha/beta" evidence="11">
    <location>
        <begin position="12"/>
        <end position="142"/>
    </location>
</feature>
<dbReference type="PROSITE" id="PS51645">
    <property type="entry name" value="PHR_CRY_ALPHA_BETA"/>
    <property type="match status" value="1"/>
</dbReference>
<evidence type="ECO:0000256" key="4">
    <source>
        <dbReference type="ARBA" id="ARBA00022630"/>
    </source>
</evidence>
<evidence type="ECO:0000256" key="1">
    <source>
        <dbReference type="ARBA" id="ARBA00001932"/>
    </source>
</evidence>
<proteinExistence type="inferred from homology"/>
<dbReference type="GO" id="GO:0000719">
    <property type="term" value="P:photoreactive repair"/>
    <property type="evidence" value="ECO:0007669"/>
    <property type="project" value="UniProtKB-ARBA"/>
</dbReference>
<dbReference type="RefSeq" id="WP_406566216.1">
    <property type="nucleotide sequence ID" value="NZ_JAESVA010000001.1"/>
</dbReference>
<feature type="binding site" evidence="8">
    <location>
        <position position="234"/>
    </location>
    <ligand>
        <name>FAD</name>
        <dbReference type="ChEBI" id="CHEBI:57692"/>
    </ligand>
</feature>
<evidence type="ECO:0000313" key="12">
    <source>
        <dbReference type="EMBL" id="MCB8878621.1"/>
    </source>
</evidence>
<protein>
    <recommendedName>
        <fullName evidence="3">Deoxyribodipyrimidine photo-lyase</fullName>
        <ecNumber evidence="2">4.1.99.3</ecNumber>
    </recommendedName>
</protein>
<evidence type="ECO:0000256" key="2">
    <source>
        <dbReference type="ARBA" id="ARBA00013149"/>
    </source>
</evidence>
<dbReference type="GO" id="GO:0009416">
    <property type="term" value="P:response to light stimulus"/>
    <property type="evidence" value="ECO:0007669"/>
    <property type="project" value="TreeGrafter"/>
</dbReference>
<dbReference type="SUPFAM" id="SSF48173">
    <property type="entry name" value="Cryptochrome/photolyase FAD-binding domain"/>
    <property type="match status" value="1"/>
</dbReference>
<feature type="binding site" evidence="8">
    <location>
        <begin position="246"/>
        <end position="250"/>
    </location>
    <ligand>
        <name>FAD</name>
        <dbReference type="ChEBI" id="CHEBI:57692"/>
    </ligand>
</feature>
<dbReference type="PANTHER" id="PTHR11455">
    <property type="entry name" value="CRYPTOCHROME"/>
    <property type="match status" value="1"/>
</dbReference>
<evidence type="ECO:0000256" key="8">
    <source>
        <dbReference type="PIRSR" id="PIRSR602081-1"/>
    </source>
</evidence>
<comment type="catalytic activity">
    <reaction evidence="7">
        <text>cyclobutadipyrimidine (in DNA) = 2 pyrimidine residues (in DNA).</text>
        <dbReference type="EC" id="4.1.99.3"/>
    </reaction>
</comment>
<reference evidence="12 13" key="1">
    <citation type="journal article" date="2021" name="Microorganisms">
        <title>Acidisoma silvae sp. nov. and Acidisomacellulosilytica sp. nov., Two Acidophilic Bacteria Isolated from Decaying Wood, Hydrolyzing Cellulose and Producing Poly-3-hydroxybutyrate.</title>
        <authorList>
            <person name="Mieszkin S."/>
            <person name="Pouder E."/>
            <person name="Uroz S."/>
            <person name="Simon-Colin C."/>
            <person name="Alain K."/>
        </authorList>
    </citation>
    <scope>NUCLEOTIDE SEQUENCE [LARGE SCALE GENOMIC DNA]</scope>
    <source>
        <strain evidence="12 13">HW T5.17</strain>
    </source>
</reference>
<organism evidence="12 13">
    <name type="scientific">Acidisoma cellulosilyticum</name>
    <dbReference type="NCBI Taxonomy" id="2802395"/>
    <lineage>
        <taxon>Bacteria</taxon>
        <taxon>Pseudomonadati</taxon>
        <taxon>Pseudomonadota</taxon>
        <taxon>Alphaproteobacteria</taxon>
        <taxon>Acetobacterales</taxon>
        <taxon>Acidocellaceae</taxon>
        <taxon>Acidisoma</taxon>
    </lineage>
</organism>
<feature type="binding site" evidence="8">
    <location>
        <position position="279"/>
    </location>
    <ligand>
        <name>FAD</name>
        <dbReference type="ChEBI" id="CHEBI:57692"/>
    </ligand>
</feature>
<dbReference type="Proteomes" id="UP000721844">
    <property type="component" value="Unassembled WGS sequence"/>
</dbReference>
<dbReference type="Pfam" id="PF00875">
    <property type="entry name" value="DNA_photolyase"/>
    <property type="match status" value="1"/>
</dbReference>
<dbReference type="PRINTS" id="PR00147">
    <property type="entry name" value="DNAPHOTLYASE"/>
</dbReference>
<keyword evidence="13" id="KW-1185">Reference proteome</keyword>
<gene>
    <name evidence="12" type="ORF">ACELLULO517_00135</name>
</gene>
<feature type="site" description="Electron transfer via tryptophanyl radical" evidence="9">
    <location>
        <position position="366"/>
    </location>
</feature>
<feature type="site" description="Electron transfer via tryptophanyl radical" evidence="9">
    <location>
        <position position="313"/>
    </location>
</feature>
<evidence type="ECO:0000256" key="3">
    <source>
        <dbReference type="ARBA" id="ARBA00014046"/>
    </source>
</evidence>
<dbReference type="SUPFAM" id="SSF52425">
    <property type="entry name" value="Cryptochrome/photolyase, N-terminal domain"/>
    <property type="match status" value="1"/>
</dbReference>
<dbReference type="InterPro" id="IPR036155">
    <property type="entry name" value="Crypto/Photolyase_N_sf"/>
</dbReference>
<dbReference type="AlphaFoldDB" id="A0A963YX59"/>
<evidence type="ECO:0000256" key="6">
    <source>
        <dbReference type="ARBA" id="ARBA00022991"/>
    </source>
</evidence>
<dbReference type="InterPro" id="IPR005101">
    <property type="entry name" value="Cryptochr/Photolyase_FAD-bd"/>
</dbReference>
<dbReference type="GO" id="GO:0003904">
    <property type="term" value="F:deoxyribodipyrimidine photo-lyase activity"/>
    <property type="evidence" value="ECO:0007669"/>
    <property type="project" value="UniProtKB-EC"/>
</dbReference>
<dbReference type="InterPro" id="IPR002081">
    <property type="entry name" value="Cryptochrome/DNA_photolyase_1"/>
</dbReference>
<dbReference type="Gene3D" id="1.25.40.80">
    <property type="match status" value="1"/>
</dbReference>
<dbReference type="FunFam" id="1.10.579.10:FF:000003">
    <property type="entry name" value="Deoxyribodipyrimidine photo-lyase"/>
    <property type="match status" value="1"/>
</dbReference>
<dbReference type="PANTHER" id="PTHR11455:SF9">
    <property type="entry name" value="CRYPTOCHROME CIRCADIAN CLOCK 5 ISOFORM X1"/>
    <property type="match status" value="1"/>
</dbReference>
<dbReference type="InterPro" id="IPR036134">
    <property type="entry name" value="Crypto/Photolyase_FAD-like_sf"/>
</dbReference>
<evidence type="ECO:0000256" key="10">
    <source>
        <dbReference type="RuleBase" id="RU004182"/>
    </source>
</evidence>
<keyword evidence="4 8" id="KW-0285">Flavoprotein</keyword>
<evidence type="ECO:0000256" key="9">
    <source>
        <dbReference type="PIRSR" id="PIRSR602081-2"/>
    </source>
</evidence>
<dbReference type="InterPro" id="IPR014729">
    <property type="entry name" value="Rossmann-like_a/b/a_fold"/>
</dbReference>
<dbReference type="InterPro" id="IPR006050">
    <property type="entry name" value="DNA_photolyase_N"/>
</dbReference>
<comment type="cofactor">
    <cofactor evidence="8">
        <name>FAD</name>
        <dbReference type="ChEBI" id="CHEBI:57692"/>
    </cofactor>
    <text evidence="8">Binds 1 FAD per subunit.</text>
</comment>
<keyword evidence="5 8" id="KW-0274">FAD</keyword>
<dbReference type="Pfam" id="PF03441">
    <property type="entry name" value="FAD_binding_7"/>
    <property type="match status" value="1"/>
</dbReference>
<comment type="cofactor">
    <cofactor evidence="1">
        <name>(6R)-5,10-methylene-5,6,7,8-tetrahydrofolate</name>
        <dbReference type="ChEBI" id="CHEBI:15636"/>
    </cofactor>
</comment>
<feature type="site" description="Electron transfer via tryptophanyl radical" evidence="9">
    <location>
        <position position="389"/>
    </location>
</feature>
<evidence type="ECO:0000256" key="7">
    <source>
        <dbReference type="ARBA" id="ARBA00033999"/>
    </source>
</evidence>
<dbReference type="EC" id="4.1.99.3" evidence="2"/>
<dbReference type="EMBL" id="JAESVA010000001">
    <property type="protein sequence ID" value="MCB8878621.1"/>
    <property type="molecule type" value="Genomic_DNA"/>
</dbReference>
<dbReference type="Gene3D" id="3.40.50.620">
    <property type="entry name" value="HUPs"/>
    <property type="match status" value="1"/>
</dbReference>
<evidence type="ECO:0000313" key="13">
    <source>
        <dbReference type="Proteomes" id="UP000721844"/>
    </source>
</evidence>
<feature type="binding site" evidence="8">
    <location>
        <begin position="379"/>
        <end position="381"/>
    </location>
    <ligand>
        <name>FAD</name>
        <dbReference type="ChEBI" id="CHEBI:57692"/>
    </ligand>
</feature>
<name>A0A963YX59_9PROT</name>
<dbReference type="GO" id="GO:0071949">
    <property type="term" value="F:FAD binding"/>
    <property type="evidence" value="ECO:0007669"/>
    <property type="project" value="TreeGrafter"/>
</dbReference>
<comment type="similarity">
    <text evidence="10">Belongs to the DNA photolyase family.</text>
</comment>
<accession>A0A963YX59</accession>
<evidence type="ECO:0000256" key="5">
    <source>
        <dbReference type="ARBA" id="ARBA00022827"/>
    </source>
</evidence>
<sequence>MARVTKSKTKQAPVLLWFRRDLRLADQDAVAAAAESGAPVVPVFILDDSDRRPHRAIGGASRWWLHYSLQNLGESLERLENPLILRRGDSAKTILALVAETGASAVHTGFMPDPGDRTIDKTVHDALTDKDCQLIRHRTTLLHDPHKVKTQTGNPFRVFTPFSKAFEAQVHVRPPTPAPKHLSAGPTLASDKLADWHLLPTIPWDKGMAEEWTPGEAGAAERLADFVADAVSDYQTARDIPGEAGTSRLSPHLHWGEISPWQVWEAVGQAKGHAGVTTYRRELIWREFAAHLLWHYPQLVDQPLRTEFSDFPWRDDRAGETAWQRGQTGIPIVDAGLRELWSIGWMHNRVRMIVASLLVKHLLIPWQTGESWFWDTLVDADLANNCVSWQWVAGCGADAAPFFRIFNPVLQGKKFDPKGYYVRQWLPELKDLPDAHIHEPWAAPEIILRAAKVSLGKTYPMPIVDLAEGRARALAALKQISGRNG</sequence>